<organism evidence="2 3">
    <name type="scientific">Cadophora malorum</name>
    <dbReference type="NCBI Taxonomy" id="108018"/>
    <lineage>
        <taxon>Eukaryota</taxon>
        <taxon>Fungi</taxon>
        <taxon>Dikarya</taxon>
        <taxon>Ascomycota</taxon>
        <taxon>Pezizomycotina</taxon>
        <taxon>Leotiomycetes</taxon>
        <taxon>Helotiales</taxon>
        <taxon>Ploettnerulaceae</taxon>
        <taxon>Cadophora</taxon>
    </lineage>
</organism>
<feature type="region of interest" description="Disordered" evidence="1">
    <location>
        <begin position="1"/>
        <end position="35"/>
    </location>
</feature>
<evidence type="ECO:0000313" key="2">
    <source>
        <dbReference type="EMBL" id="KAG4417699.1"/>
    </source>
</evidence>
<accession>A0A8H7TD87</accession>
<evidence type="ECO:0000313" key="3">
    <source>
        <dbReference type="Proteomes" id="UP000664132"/>
    </source>
</evidence>
<dbReference type="OrthoDB" id="10056939at2759"/>
<dbReference type="Proteomes" id="UP000664132">
    <property type="component" value="Unassembled WGS sequence"/>
</dbReference>
<dbReference type="EMBL" id="JAFJYH010000147">
    <property type="protein sequence ID" value="KAG4417699.1"/>
    <property type="molecule type" value="Genomic_DNA"/>
</dbReference>
<protein>
    <submittedName>
        <fullName evidence="2">Uncharacterized protein</fullName>
    </submittedName>
</protein>
<evidence type="ECO:0000256" key="1">
    <source>
        <dbReference type="SAM" id="MobiDB-lite"/>
    </source>
</evidence>
<gene>
    <name evidence="2" type="ORF">IFR04_009138</name>
</gene>
<comment type="caution">
    <text evidence="2">The sequence shown here is derived from an EMBL/GenBank/DDBJ whole genome shotgun (WGS) entry which is preliminary data.</text>
</comment>
<name>A0A8H7TD87_9HELO</name>
<sequence length="424" mass="47138">MDPSPITEDQESTLRRWASTVKTRPRKRDKAFLRADKGLSSKQIDHWWKKNDQSMGSASSTSWTPASIAEDKAPGYFRGFGNTNAEMIEHDFQGQTLSNDTLGDLGGDFSTFSTIASQEALEWSLNPTQDEPSSSYLSLAASSMIDTVPLLSPSSRHLSCATGSDRSSYGSALTWGTSSTLASICDHYGDDHSGVEQELSMCPVDKLSRLVKKGHYTSTFTSCDTIAENDPPGVLLLASRTSRRAKSINNTLPDTPRDHTREQGKYQCTACHWSFSRRFIHIAEHYEKQVGPLPRWSMSLVIKGLLRQQKRDDFKIYEIWKELMGASPNSDRLIEWSEAASASLKRKLEFNEGSAREVATEAQRMALFPNPSLGQVAWTSDDSRVTTLVTPMVLEIGVEPWQEHTEAQGSRMLEAAEASMAGYF</sequence>
<proteinExistence type="predicted"/>
<reference evidence="2" key="1">
    <citation type="submission" date="2021-02" db="EMBL/GenBank/DDBJ databases">
        <title>Genome sequence Cadophora malorum strain M34.</title>
        <authorList>
            <person name="Stefanovic E."/>
            <person name="Vu D."/>
            <person name="Scully C."/>
            <person name="Dijksterhuis J."/>
            <person name="Roader J."/>
            <person name="Houbraken J."/>
        </authorList>
    </citation>
    <scope>NUCLEOTIDE SEQUENCE</scope>
    <source>
        <strain evidence="2">M34</strain>
    </source>
</reference>
<dbReference type="AlphaFoldDB" id="A0A8H7TD87"/>
<keyword evidence="3" id="KW-1185">Reference proteome</keyword>